<accession>N1S262</accession>
<feature type="repeat" description="ANK" evidence="1">
    <location>
        <begin position="360"/>
        <end position="392"/>
    </location>
</feature>
<dbReference type="PROSITE" id="PS50088">
    <property type="entry name" value="ANK_REPEAT"/>
    <property type="match status" value="1"/>
</dbReference>
<name>N1S262_FUSC4</name>
<proteinExistence type="predicted"/>
<evidence type="ECO:0000313" key="3">
    <source>
        <dbReference type="Proteomes" id="UP000016929"/>
    </source>
</evidence>
<dbReference type="Pfam" id="PF12796">
    <property type="entry name" value="Ank_2"/>
    <property type="match status" value="1"/>
</dbReference>
<dbReference type="InterPro" id="IPR002110">
    <property type="entry name" value="Ankyrin_rpt"/>
</dbReference>
<gene>
    <name evidence="2" type="ORF">FOC4_g10009067</name>
</gene>
<dbReference type="InterPro" id="IPR036770">
    <property type="entry name" value="Ankyrin_rpt-contain_sf"/>
</dbReference>
<dbReference type="PROSITE" id="PS50297">
    <property type="entry name" value="ANK_REP_REGION"/>
    <property type="match status" value="1"/>
</dbReference>
<dbReference type="Proteomes" id="UP000016929">
    <property type="component" value="Unassembled WGS sequence"/>
</dbReference>
<dbReference type="SMART" id="SM00248">
    <property type="entry name" value="ANK"/>
    <property type="match status" value="2"/>
</dbReference>
<dbReference type="OrthoDB" id="3200163at2759"/>
<evidence type="ECO:0000256" key="1">
    <source>
        <dbReference type="PROSITE-ProRule" id="PRU00023"/>
    </source>
</evidence>
<sequence>MQSSRSSLAPVDSASSTPSIVNLSTEIAPRDNSPGTTTTYQHGIVQCSTCSCSCSCHKKRTISGMFWRLQYSPLAEVFKACDNPACSARRYRYDLRVALYRYGIPLIATLGIDLVTELGRYSLQPCLQIETVVDFDAPGFVILGKLASEEIGWTTAEAMYKDLYKSCPGFVNQVSPFGHGYLEECLPLHRLGVLLMDFDLMEEPEILANLIQLFVRSFRTKETTHSVGSLLKRMQNVMRFNGHMHFAISLSTLGCDFKNVVPTWEAQPLTHIFQPDPFDFRFMKLFLKTNPDFGDSPPLHASILFDSDVNFKLCLERVAQPFEKIVNFLGQSALHKGVCQPSRVAQLLAAGHPVDLSDKNGITPLMYAASMNVPETVMMLVENGAKLFITGENDVTVLDLVAMRGNWDLIRQIVDFAAASYPGLVPKLFGSLLPLLEPANDERCYAAHDSSGLKGCIKFWSRVISTLGSPNFYFNDGTTLMHMPVDSRSARALIELGFTEFKQEDGALLEHLGSLHDLSLFRFAVANGGDEHLHNDWGWDILSAVLDGLTTHSHTDNDRFWDIPEQISIEETNQEMEVLAAKAYSELKIEVMVRLRRIWRKEYAKQWPGPRLTPRFRRNVQNNSARSLNGLLKEIRVSLMPLNLHKAIHSDGITDLKTTKDSRKLKSNHWMLRFDLELAVVEFGVDLYRCGGGQFENWLPLLTQLTDVLLAEEPGASES</sequence>
<dbReference type="EMBL" id="KB726312">
    <property type="protein sequence ID" value="EMT70602.1"/>
    <property type="molecule type" value="Genomic_DNA"/>
</dbReference>
<dbReference type="SUPFAM" id="SSF48403">
    <property type="entry name" value="Ankyrin repeat"/>
    <property type="match status" value="1"/>
</dbReference>
<dbReference type="STRING" id="1229665.N1S262"/>
<dbReference type="AlphaFoldDB" id="N1S262"/>
<keyword evidence="1" id="KW-0040">ANK repeat</keyword>
<keyword evidence="3" id="KW-1185">Reference proteome</keyword>
<evidence type="ECO:0000313" key="2">
    <source>
        <dbReference type="EMBL" id="EMT70602.1"/>
    </source>
</evidence>
<reference evidence="3" key="1">
    <citation type="submission" date="2012-09" db="EMBL/GenBank/DDBJ databases">
        <title>Genome sequencing and comparative transcriptomics of race 1 and race 4 of banana pathogen: Fusarium oxysporum f. sp. cubense.</title>
        <authorList>
            <person name="Fang X."/>
            <person name="Huang J."/>
        </authorList>
    </citation>
    <scope>NUCLEOTIDE SEQUENCE [LARGE SCALE GENOMIC DNA]</scope>
    <source>
        <strain evidence="3">race 4</strain>
    </source>
</reference>
<reference evidence="3" key="2">
    <citation type="journal article" date="2014" name="PLoS ONE">
        <title>Genome and Transcriptome Analysis of the Fungal Pathogen Fusarium oxysporum f. sp. cubense Causing Banana Vascular Wilt Disease.</title>
        <authorList>
            <person name="Guo L."/>
            <person name="Han L."/>
            <person name="Yang L."/>
            <person name="Zeng H."/>
            <person name="Fan D."/>
            <person name="Zhu Y."/>
            <person name="Feng Y."/>
            <person name="Wang G."/>
            <person name="Peng C."/>
            <person name="Jiang X."/>
            <person name="Zhou D."/>
            <person name="Ni P."/>
            <person name="Liang C."/>
            <person name="Liu L."/>
            <person name="Wang J."/>
            <person name="Mao C."/>
            <person name="Fang X."/>
            <person name="Peng M."/>
            <person name="Huang J."/>
        </authorList>
    </citation>
    <scope>NUCLEOTIDE SEQUENCE [LARGE SCALE GENOMIC DNA]</scope>
    <source>
        <strain evidence="3">race 4</strain>
    </source>
</reference>
<dbReference type="Gene3D" id="1.25.40.20">
    <property type="entry name" value="Ankyrin repeat-containing domain"/>
    <property type="match status" value="1"/>
</dbReference>
<protein>
    <submittedName>
        <fullName evidence="2">Uncharacterized protein</fullName>
    </submittedName>
</protein>
<dbReference type="HOGENOM" id="CLU_327894_0_0_1"/>
<organism evidence="2 3">
    <name type="scientific">Fusarium oxysporum f. sp. cubense (strain race 4)</name>
    <name type="common">Panama disease fungus</name>
    <dbReference type="NCBI Taxonomy" id="2502994"/>
    <lineage>
        <taxon>Eukaryota</taxon>
        <taxon>Fungi</taxon>
        <taxon>Dikarya</taxon>
        <taxon>Ascomycota</taxon>
        <taxon>Pezizomycotina</taxon>
        <taxon>Sordariomycetes</taxon>
        <taxon>Hypocreomycetidae</taxon>
        <taxon>Hypocreales</taxon>
        <taxon>Nectriaceae</taxon>
        <taxon>Fusarium</taxon>
        <taxon>Fusarium oxysporum species complex</taxon>
    </lineage>
</organism>